<proteinExistence type="predicted"/>
<organism evidence="1 2">
    <name type="scientific">Pinctada imbricata</name>
    <name type="common">Atlantic pearl-oyster</name>
    <name type="synonym">Pinctada martensii</name>
    <dbReference type="NCBI Taxonomy" id="66713"/>
    <lineage>
        <taxon>Eukaryota</taxon>
        <taxon>Metazoa</taxon>
        <taxon>Spiralia</taxon>
        <taxon>Lophotrochozoa</taxon>
        <taxon>Mollusca</taxon>
        <taxon>Bivalvia</taxon>
        <taxon>Autobranchia</taxon>
        <taxon>Pteriomorphia</taxon>
        <taxon>Pterioida</taxon>
        <taxon>Pterioidea</taxon>
        <taxon>Pteriidae</taxon>
        <taxon>Pinctada</taxon>
    </lineage>
</organism>
<gene>
    <name evidence="1" type="ORF">FSP39_011615</name>
</gene>
<sequence length="52" mass="6147">MPANLTETENSREYPLKEELRALCELIDSIRVDFLQTSMLVNFIQDYLKNLK</sequence>
<evidence type="ECO:0000313" key="2">
    <source>
        <dbReference type="Proteomes" id="UP001186944"/>
    </source>
</evidence>
<name>A0AA89C5R9_PINIB</name>
<reference evidence="1" key="1">
    <citation type="submission" date="2019-08" db="EMBL/GenBank/DDBJ databases">
        <title>The improved chromosome-level genome for the pearl oyster Pinctada fucata martensii using PacBio sequencing and Hi-C.</title>
        <authorList>
            <person name="Zheng Z."/>
        </authorList>
    </citation>
    <scope>NUCLEOTIDE SEQUENCE</scope>
    <source>
        <strain evidence="1">ZZ-2019</strain>
        <tissue evidence="1">Adductor muscle</tissue>
    </source>
</reference>
<protein>
    <submittedName>
        <fullName evidence="1">Uncharacterized protein</fullName>
    </submittedName>
</protein>
<evidence type="ECO:0000313" key="1">
    <source>
        <dbReference type="EMBL" id="KAK3107312.1"/>
    </source>
</evidence>
<accession>A0AA89C5R9</accession>
<dbReference type="AlphaFoldDB" id="A0AA89C5R9"/>
<keyword evidence="2" id="KW-1185">Reference proteome</keyword>
<dbReference type="EMBL" id="VSWD01000002">
    <property type="protein sequence ID" value="KAK3107312.1"/>
    <property type="molecule type" value="Genomic_DNA"/>
</dbReference>
<comment type="caution">
    <text evidence="1">The sequence shown here is derived from an EMBL/GenBank/DDBJ whole genome shotgun (WGS) entry which is preliminary data.</text>
</comment>
<dbReference type="Proteomes" id="UP001186944">
    <property type="component" value="Unassembled WGS sequence"/>
</dbReference>